<gene>
    <name evidence="2" type="ORF">J2Z69_002430</name>
</gene>
<dbReference type="RefSeq" id="WP_209862577.1">
    <property type="nucleotide sequence ID" value="NZ_JAGGLD010000003.1"/>
</dbReference>
<dbReference type="Pfam" id="PF14300">
    <property type="entry name" value="DMP19"/>
    <property type="match status" value="1"/>
</dbReference>
<evidence type="ECO:0000259" key="1">
    <source>
        <dbReference type="Pfam" id="PF14300"/>
    </source>
</evidence>
<proteinExistence type="predicted"/>
<dbReference type="Proteomes" id="UP001519288">
    <property type="component" value="Unassembled WGS sequence"/>
</dbReference>
<reference evidence="2 3" key="1">
    <citation type="submission" date="2021-03" db="EMBL/GenBank/DDBJ databases">
        <title>Genomic Encyclopedia of Type Strains, Phase IV (KMG-IV): sequencing the most valuable type-strain genomes for metagenomic binning, comparative biology and taxonomic classification.</title>
        <authorList>
            <person name="Goeker M."/>
        </authorList>
    </citation>
    <scope>NUCLEOTIDE SEQUENCE [LARGE SCALE GENOMIC DNA]</scope>
    <source>
        <strain evidence="2 3">DSM 26806</strain>
    </source>
</reference>
<dbReference type="InterPro" id="IPR025402">
    <property type="entry name" value="DMP19_C"/>
</dbReference>
<name>A0ABS4JI40_9BACL</name>
<organism evidence="2 3">
    <name type="scientific">Paenibacillus shirakamiensis</name>
    <dbReference type="NCBI Taxonomy" id="1265935"/>
    <lineage>
        <taxon>Bacteria</taxon>
        <taxon>Bacillati</taxon>
        <taxon>Bacillota</taxon>
        <taxon>Bacilli</taxon>
        <taxon>Bacillales</taxon>
        <taxon>Paenibacillaceae</taxon>
        <taxon>Paenibacillus</taxon>
    </lineage>
</organism>
<evidence type="ECO:0000313" key="2">
    <source>
        <dbReference type="EMBL" id="MBP2001387.1"/>
    </source>
</evidence>
<protein>
    <recommendedName>
        <fullName evidence="1">DNA mimic protein DMP19 C-terminal domain-containing protein</fullName>
    </recommendedName>
</protein>
<dbReference type="EMBL" id="JAGGLD010000003">
    <property type="protein sequence ID" value="MBP2001387.1"/>
    <property type="molecule type" value="Genomic_DNA"/>
</dbReference>
<dbReference type="Gene3D" id="1.20.1420.60">
    <property type="match status" value="1"/>
</dbReference>
<feature type="domain" description="DNA mimic protein DMP19 C-terminal" evidence="1">
    <location>
        <begin position="24"/>
        <end position="133"/>
    </location>
</feature>
<keyword evidence="3" id="KW-1185">Reference proteome</keyword>
<accession>A0ABS4JI40</accession>
<comment type="caution">
    <text evidence="2">The sequence shown here is derived from an EMBL/GenBank/DDBJ whole genome shotgun (WGS) entry which is preliminary data.</text>
</comment>
<evidence type="ECO:0000313" key="3">
    <source>
        <dbReference type="Proteomes" id="UP001519288"/>
    </source>
</evidence>
<sequence>MTDFVREPAWTILCEKLDTQGYSQLNEYERIWTNVEGLIGEVSGGSLISFFYNYGAEHYEDTLQDLHTLQAHKAISLVKKIGDLFPSGVPPKDIDERNEILESWDKEEIEELCEGLDDQFYELIDDLEQKLEPIMKKVSELQNVVLTEKFK</sequence>